<organism evidence="1">
    <name type="scientific">marine sediment metagenome</name>
    <dbReference type="NCBI Taxonomy" id="412755"/>
    <lineage>
        <taxon>unclassified sequences</taxon>
        <taxon>metagenomes</taxon>
        <taxon>ecological metagenomes</taxon>
    </lineage>
</organism>
<gene>
    <name evidence="1" type="ORF">S03H2_27390</name>
</gene>
<reference evidence="1" key="1">
    <citation type="journal article" date="2014" name="Front. Microbiol.">
        <title>High frequency of phylogenetically diverse reductive dehalogenase-homologous genes in deep subseafloor sedimentary metagenomes.</title>
        <authorList>
            <person name="Kawai M."/>
            <person name="Futagami T."/>
            <person name="Toyoda A."/>
            <person name="Takaki Y."/>
            <person name="Nishi S."/>
            <person name="Hori S."/>
            <person name="Arai W."/>
            <person name="Tsubouchi T."/>
            <person name="Morono Y."/>
            <person name="Uchiyama I."/>
            <person name="Ito T."/>
            <person name="Fujiyama A."/>
            <person name="Inagaki F."/>
            <person name="Takami H."/>
        </authorList>
    </citation>
    <scope>NUCLEOTIDE SEQUENCE</scope>
    <source>
        <strain evidence="1">Expedition CK06-06</strain>
    </source>
</reference>
<dbReference type="EMBL" id="BARU01016482">
    <property type="protein sequence ID" value="GAH61116.1"/>
    <property type="molecule type" value="Genomic_DNA"/>
</dbReference>
<sequence>MMYEKNLTPIQWLLVRGAEWWHGKSLTEKEINDIILGTNIAGITINAFIEIYKEIKKHDNYNISKQLPYH</sequence>
<accession>X1GT95</accession>
<evidence type="ECO:0000313" key="1">
    <source>
        <dbReference type="EMBL" id="GAH61116.1"/>
    </source>
</evidence>
<comment type="caution">
    <text evidence="1">The sequence shown here is derived from an EMBL/GenBank/DDBJ whole genome shotgun (WGS) entry which is preliminary data.</text>
</comment>
<dbReference type="AlphaFoldDB" id="X1GT95"/>
<protein>
    <submittedName>
        <fullName evidence="1">Uncharacterized protein</fullName>
    </submittedName>
</protein>
<name>X1GT95_9ZZZZ</name>
<proteinExistence type="predicted"/>